<dbReference type="AlphaFoldDB" id="A0A542DHH2"/>
<dbReference type="SUPFAM" id="SSF50370">
    <property type="entry name" value="Ricin B-like lectins"/>
    <property type="match status" value="1"/>
</dbReference>
<organism evidence="3 4">
    <name type="scientific">Amycolatopsis cihanbeyliensis</name>
    <dbReference type="NCBI Taxonomy" id="1128664"/>
    <lineage>
        <taxon>Bacteria</taxon>
        <taxon>Bacillati</taxon>
        <taxon>Actinomycetota</taxon>
        <taxon>Actinomycetes</taxon>
        <taxon>Pseudonocardiales</taxon>
        <taxon>Pseudonocardiaceae</taxon>
        <taxon>Amycolatopsis</taxon>
    </lineage>
</organism>
<gene>
    <name evidence="3" type="ORF">FB471_2246</name>
</gene>
<evidence type="ECO:0000313" key="4">
    <source>
        <dbReference type="Proteomes" id="UP000320876"/>
    </source>
</evidence>
<sequence>MSMRSVKRFVSTLIGTLLLVAGLSTSASADEWNDLKNENTDRCLDDSFAYGLRPYTCNYGAWQEWELSFTENRTYVIIKNIKTGRCLDDSFRYGLRSYPCNGGDYQEFRNMPGGPDHGGEALRRFRNNATGRCVDDSVAYGLRGFACNGSGYQVWGPSFAH</sequence>
<dbReference type="InterPro" id="IPR035992">
    <property type="entry name" value="Ricin_B-like_lectins"/>
</dbReference>
<dbReference type="Pfam" id="PF14200">
    <property type="entry name" value="RicinB_lectin_2"/>
    <property type="match status" value="1"/>
</dbReference>
<proteinExistence type="predicted"/>
<reference evidence="3 4" key="1">
    <citation type="submission" date="2019-06" db="EMBL/GenBank/DDBJ databases">
        <title>Sequencing the genomes of 1000 actinobacteria strains.</title>
        <authorList>
            <person name="Klenk H.-P."/>
        </authorList>
    </citation>
    <scope>NUCLEOTIDE SEQUENCE [LARGE SCALE GENOMIC DNA]</scope>
    <source>
        <strain evidence="3 4">DSM 45679</strain>
    </source>
</reference>
<feature type="signal peptide" evidence="1">
    <location>
        <begin position="1"/>
        <end position="29"/>
    </location>
</feature>
<feature type="domain" description="Ricin B lectin" evidence="2">
    <location>
        <begin position="61"/>
        <end position="135"/>
    </location>
</feature>
<evidence type="ECO:0000259" key="2">
    <source>
        <dbReference type="Pfam" id="PF14200"/>
    </source>
</evidence>
<comment type="caution">
    <text evidence="3">The sequence shown here is derived from an EMBL/GenBank/DDBJ whole genome shotgun (WGS) entry which is preliminary data.</text>
</comment>
<dbReference type="Gene3D" id="2.80.10.50">
    <property type="match status" value="2"/>
</dbReference>
<name>A0A542DHH2_AMYCI</name>
<dbReference type="InterPro" id="IPR000772">
    <property type="entry name" value="Ricin_B_lectin"/>
</dbReference>
<dbReference type="EMBL" id="VFML01000001">
    <property type="protein sequence ID" value="TQJ02515.1"/>
    <property type="molecule type" value="Genomic_DNA"/>
</dbReference>
<feature type="chain" id="PRO_5021965060" description="Ricin B lectin domain-containing protein" evidence="1">
    <location>
        <begin position="30"/>
        <end position="161"/>
    </location>
</feature>
<evidence type="ECO:0000313" key="3">
    <source>
        <dbReference type="EMBL" id="TQJ02515.1"/>
    </source>
</evidence>
<dbReference type="PROSITE" id="PS50231">
    <property type="entry name" value="RICIN_B_LECTIN"/>
    <property type="match status" value="1"/>
</dbReference>
<keyword evidence="4" id="KW-1185">Reference proteome</keyword>
<dbReference type="Proteomes" id="UP000320876">
    <property type="component" value="Unassembled WGS sequence"/>
</dbReference>
<keyword evidence="1" id="KW-0732">Signal</keyword>
<dbReference type="CDD" id="cd23415">
    <property type="entry name" value="beta-trefoil_Ricin_AH"/>
    <property type="match status" value="1"/>
</dbReference>
<accession>A0A542DHH2</accession>
<protein>
    <recommendedName>
        <fullName evidence="2">Ricin B lectin domain-containing protein</fullName>
    </recommendedName>
</protein>
<evidence type="ECO:0000256" key="1">
    <source>
        <dbReference type="SAM" id="SignalP"/>
    </source>
</evidence>